<dbReference type="PANTHER" id="PTHR30466">
    <property type="entry name" value="FLAVIN REDUCTASE"/>
    <property type="match status" value="1"/>
</dbReference>
<dbReference type="PANTHER" id="PTHR30466:SF1">
    <property type="entry name" value="FMN REDUCTASE (NADH) RUTF"/>
    <property type="match status" value="1"/>
</dbReference>
<name>A0AA35R9J8_GEOBA</name>
<dbReference type="SUPFAM" id="SSF50475">
    <property type="entry name" value="FMN-binding split barrel"/>
    <property type="match status" value="1"/>
</dbReference>
<sequence>MVSFDKNEFRSALSEFATGVTVITTLDDEGNPHTMTANSFTSVCLDPPIVLVCIAHGTHTFGYLEERQRFGVNFLCEAQEEVGAYFAKKPQDRTGGVDYSFSESENGVPVLDGSAIFMDCDVIGSHVYGDHTVYMGEVKEIRRNEYDNPLMFYRSRWYHPHRS</sequence>
<dbReference type="InterPro" id="IPR002563">
    <property type="entry name" value="Flavin_Rdtase-like_dom"/>
</dbReference>
<dbReference type="InterPro" id="IPR012349">
    <property type="entry name" value="Split_barrel_FMN-bd"/>
</dbReference>
<dbReference type="Gene3D" id="2.30.110.10">
    <property type="entry name" value="Electron Transport, Fmn-binding Protein, Chain A"/>
    <property type="match status" value="1"/>
</dbReference>
<dbReference type="Pfam" id="PF01613">
    <property type="entry name" value="Flavin_Reduct"/>
    <property type="match status" value="1"/>
</dbReference>
<evidence type="ECO:0000259" key="2">
    <source>
        <dbReference type="SMART" id="SM00903"/>
    </source>
</evidence>
<organism evidence="3 4">
    <name type="scientific">Geodia barretti</name>
    <name type="common">Barrett's horny sponge</name>
    <dbReference type="NCBI Taxonomy" id="519541"/>
    <lineage>
        <taxon>Eukaryota</taxon>
        <taxon>Metazoa</taxon>
        <taxon>Porifera</taxon>
        <taxon>Demospongiae</taxon>
        <taxon>Heteroscleromorpha</taxon>
        <taxon>Tetractinellida</taxon>
        <taxon>Astrophorina</taxon>
        <taxon>Geodiidae</taxon>
        <taxon>Geodia</taxon>
    </lineage>
</organism>
<keyword evidence="4" id="KW-1185">Reference proteome</keyword>
<evidence type="ECO:0000313" key="4">
    <source>
        <dbReference type="Proteomes" id="UP001174909"/>
    </source>
</evidence>
<dbReference type="EMBL" id="CASHTH010000727">
    <property type="protein sequence ID" value="CAI8006832.1"/>
    <property type="molecule type" value="Genomic_DNA"/>
</dbReference>
<keyword evidence="1" id="KW-0560">Oxidoreductase</keyword>
<reference evidence="3" key="1">
    <citation type="submission" date="2023-03" db="EMBL/GenBank/DDBJ databases">
        <authorList>
            <person name="Steffen K."/>
            <person name="Cardenas P."/>
        </authorList>
    </citation>
    <scope>NUCLEOTIDE SEQUENCE</scope>
</reference>
<dbReference type="GO" id="GO:0010181">
    <property type="term" value="F:FMN binding"/>
    <property type="evidence" value="ECO:0007669"/>
    <property type="project" value="InterPro"/>
</dbReference>
<feature type="domain" description="Flavin reductase like" evidence="2">
    <location>
        <begin position="13"/>
        <end position="159"/>
    </location>
</feature>
<evidence type="ECO:0000256" key="1">
    <source>
        <dbReference type="ARBA" id="ARBA00023002"/>
    </source>
</evidence>
<dbReference type="InterPro" id="IPR050268">
    <property type="entry name" value="NADH-dep_flavin_reductase"/>
</dbReference>
<protein>
    <submittedName>
        <fullName evidence="3">Flavin-dependent monooxygenase, reductase subunit HsaB</fullName>
    </submittedName>
</protein>
<keyword evidence="3" id="KW-0503">Monooxygenase</keyword>
<dbReference type="AlphaFoldDB" id="A0AA35R9J8"/>
<evidence type="ECO:0000313" key="3">
    <source>
        <dbReference type="EMBL" id="CAI8006832.1"/>
    </source>
</evidence>
<dbReference type="Proteomes" id="UP001174909">
    <property type="component" value="Unassembled WGS sequence"/>
</dbReference>
<dbReference type="GO" id="GO:0042602">
    <property type="term" value="F:riboflavin reductase (NADPH) activity"/>
    <property type="evidence" value="ECO:0007669"/>
    <property type="project" value="TreeGrafter"/>
</dbReference>
<dbReference type="SMART" id="SM00903">
    <property type="entry name" value="Flavin_Reduct"/>
    <property type="match status" value="1"/>
</dbReference>
<gene>
    <name evidence="3" type="ORF">GBAR_LOCUS4922</name>
</gene>
<comment type="caution">
    <text evidence="3">The sequence shown here is derived from an EMBL/GenBank/DDBJ whole genome shotgun (WGS) entry which is preliminary data.</text>
</comment>
<proteinExistence type="predicted"/>
<accession>A0AA35R9J8</accession>
<dbReference type="GO" id="GO:0004497">
    <property type="term" value="F:monooxygenase activity"/>
    <property type="evidence" value="ECO:0007669"/>
    <property type="project" value="UniProtKB-KW"/>
</dbReference>